<feature type="region of interest" description="Disordered" evidence="1">
    <location>
        <begin position="1"/>
        <end position="27"/>
    </location>
</feature>
<dbReference type="InterPro" id="IPR029069">
    <property type="entry name" value="HotDog_dom_sf"/>
</dbReference>
<dbReference type="InterPro" id="IPR049450">
    <property type="entry name" value="ACOT8-like_C"/>
</dbReference>
<feature type="region of interest" description="Disordered" evidence="1">
    <location>
        <begin position="128"/>
        <end position="151"/>
    </location>
</feature>
<dbReference type="InterPro" id="IPR042171">
    <property type="entry name" value="Acyl-CoA_hotdog"/>
</dbReference>
<dbReference type="SUPFAM" id="SSF54637">
    <property type="entry name" value="Thioesterase/thiol ester dehydrase-isomerase"/>
    <property type="match status" value="2"/>
</dbReference>
<protein>
    <submittedName>
        <fullName evidence="4">Thioesterase family protein</fullName>
    </submittedName>
</protein>
<keyword evidence="5" id="KW-1185">Reference proteome</keyword>
<evidence type="ECO:0000256" key="1">
    <source>
        <dbReference type="SAM" id="MobiDB-lite"/>
    </source>
</evidence>
<reference evidence="4" key="1">
    <citation type="submission" date="2020-12" db="EMBL/GenBank/DDBJ databases">
        <title>Genomic characterization of non-nitrogen-fixing Frankia strains.</title>
        <authorList>
            <person name="Carlos-Shanley C."/>
            <person name="Guerra T."/>
            <person name="Hahn D."/>
        </authorList>
    </citation>
    <scope>NUCLEOTIDE SEQUENCE</scope>
    <source>
        <strain evidence="4">CN6</strain>
    </source>
</reference>
<feature type="domain" description="Acyl-CoA thioesterase-like N-terminal HotDog" evidence="2">
    <location>
        <begin position="42"/>
        <end position="124"/>
    </location>
</feature>
<evidence type="ECO:0000313" key="4">
    <source>
        <dbReference type="EMBL" id="MBL7632468.1"/>
    </source>
</evidence>
<organism evidence="4 5">
    <name type="scientific">Frankia nepalensis</name>
    <dbReference type="NCBI Taxonomy" id="1836974"/>
    <lineage>
        <taxon>Bacteria</taxon>
        <taxon>Bacillati</taxon>
        <taxon>Actinomycetota</taxon>
        <taxon>Actinomycetes</taxon>
        <taxon>Frankiales</taxon>
        <taxon>Frankiaceae</taxon>
        <taxon>Frankia</taxon>
    </lineage>
</organism>
<name>A0A937RTF9_9ACTN</name>
<feature type="domain" description="Acyl-CoA thioesterase-like C-terminal" evidence="3">
    <location>
        <begin position="145"/>
        <end position="276"/>
    </location>
</feature>
<comment type="caution">
    <text evidence="4">The sequence shown here is derived from an EMBL/GenBank/DDBJ whole genome shotgun (WGS) entry which is preliminary data.</text>
</comment>
<dbReference type="Proteomes" id="UP000604475">
    <property type="component" value="Unassembled WGS sequence"/>
</dbReference>
<gene>
    <name evidence="4" type="ORF">I7412_36005</name>
</gene>
<proteinExistence type="predicted"/>
<evidence type="ECO:0000259" key="2">
    <source>
        <dbReference type="Pfam" id="PF13622"/>
    </source>
</evidence>
<accession>A0A937RTF9</accession>
<evidence type="ECO:0000259" key="3">
    <source>
        <dbReference type="Pfam" id="PF20789"/>
    </source>
</evidence>
<dbReference type="AlphaFoldDB" id="A0A937RTF9"/>
<sequence length="282" mass="29129">MGQPGAGAASSGLPTSPGPEPGAESLYVELGDGRWLATRHTAGPWDPGAQHGGPPSALLARAVERTAPRHEMTVARFTTELLGPVPVGELGLRSQVTRPGRSVELVEAVLSAGGRDVARGSAWRVRRAEGATVPPRHPAPPPLPDAPPRAAGPGRVPGFASAIEWRSAGRGRMSTRGPAALWGRVLYPLVAGEPMSPLQRLMALADNGNGISSETDFLTTYFINPELTVHLHREPVGEWICVDATTTISPGGAGLATSVLSDLAGPVAVGAQALLVAPRPGR</sequence>
<dbReference type="Pfam" id="PF20789">
    <property type="entry name" value="4HBT_3C"/>
    <property type="match status" value="1"/>
</dbReference>
<dbReference type="InterPro" id="IPR049449">
    <property type="entry name" value="TesB_ACOT8-like_N"/>
</dbReference>
<dbReference type="Gene3D" id="2.40.160.210">
    <property type="entry name" value="Acyl-CoA thioesterase, double hotdog domain"/>
    <property type="match status" value="1"/>
</dbReference>
<dbReference type="Pfam" id="PF13622">
    <property type="entry name" value="4HBT_3"/>
    <property type="match status" value="1"/>
</dbReference>
<dbReference type="EMBL" id="JAEACQ010000328">
    <property type="protein sequence ID" value="MBL7632468.1"/>
    <property type="molecule type" value="Genomic_DNA"/>
</dbReference>
<feature type="compositionally biased region" description="Pro residues" evidence="1">
    <location>
        <begin position="135"/>
        <end position="147"/>
    </location>
</feature>
<evidence type="ECO:0000313" key="5">
    <source>
        <dbReference type="Proteomes" id="UP000604475"/>
    </source>
</evidence>